<dbReference type="GO" id="GO:1902275">
    <property type="term" value="P:regulation of chromatin organization"/>
    <property type="evidence" value="ECO:0007669"/>
    <property type="project" value="TreeGrafter"/>
</dbReference>
<keyword evidence="7 9" id="KW-0234">DNA repair</keyword>
<feature type="compositionally biased region" description="Basic residues" evidence="10">
    <location>
        <begin position="493"/>
        <end position="506"/>
    </location>
</feature>
<reference evidence="12 13" key="1">
    <citation type="submission" date="2017-06" db="EMBL/GenBank/DDBJ databases">
        <title>A platform for efficient transgenesis in Macrostomum lignano, a flatworm model organism for stem cell research.</title>
        <authorList>
            <person name="Berezikov E."/>
        </authorList>
    </citation>
    <scope>NUCLEOTIDE SEQUENCE [LARGE SCALE GENOMIC DNA]</scope>
    <source>
        <strain evidence="12">DV1</strain>
        <tissue evidence="12">Whole organism</tissue>
    </source>
</reference>
<sequence>MAAAVASANGDQKLLEFDHIYQEIRGMMYPGKLRLRQADIYFKNEKTGRIDHFSSSDIEQVHWIIRARGFCLKFLLGDLIYRYDGFREADLDKLSAFARANWQVEIEKKDLAYKGWNWGQLNFVKNAMELEVSGHTAFELPLNNVANVSTGKQEVTLEFHQNDDAEVCLMEMRFHIGERSELQCEEVAKRVMDKADIIQLTGDALCEFKELYCVQPRGRYDFRFYPTFLHMHGKTFDYKIPISTIYRMFVLPHADGRQNFLVLGLEPPIKHGQTRYHFLILLFDVEIETSVELRCSKEELQAKYGGKLQKEMSGKEFEVISRLCRVLVNRKITVPGYFRSKSNNHYISCGYKANTGFLYPLDRGFIFVPKPPMHIRFEEISSVQFSRGTASVRSFDFEINTKAGVTYTFNSVEKDEYSHLYKFVEDKQLPVKNMGEEDTTGKLEAWESSEAESDGDDVYMKRVKAEGKERTAGSANTSGGGGGESDDDSRTKTFYRQRLPARKWKKNTTPTPIPRSSLPTPTTATRRRARKRSVA</sequence>
<evidence type="ECO:0000256" key="6">
    <source>
        <dbReference type="ARBA" id="ARBA00023163"/>
    </source>
</evidence>
<organism evidence="12 13">
    <name type="scientific">Macrostomum lignano</name>
    <dbReference type="NCBI Taxonomy" id="282301"/>
    <lineage>
        <taxon>Eukaryota</taxon>
        <taxon>Metazoa</taxon>
        <taxon>Spiralia</taxon>
        <taxon>Lophotrochozoa</taxon>
        <taxon>Platyhelminthes</taxon>
        <taxon>Rhabditophora</taxon>
        <taxon>Macrostomorpha</taxon>
        <taxon>Macrostomida</taxon>
        <taxon>Macrostomidae</taxon>
        <taxon>Macrostomum</taxon>
    </lineage>
</organism>
<dbReference type="Proteomes" id="UP000215902">
    <property type="component" value="Unassembled WGS sequence"/>
</dbReference>
<keyword evidence="5 9" id="KW-0805">Transcription regulation</keyword>
<evidence type="ECO:0000256" key="5">
    <source>
        <dbReference type="ARBA" id="ARBA00023015"/>
    </source>
</evidence>
<name>A0A267GH94_9PLAT</name>
<dbReference type="Gene3D" id="2.30.29.150">
    <property type="match status" value="1"/>
</dbReference>
<dbReference type="Gene3D" id="2.30.29.220">
    <property type="entry name" value="Structure-specific recognition protein (SSRP1)"/>
    <property type="match status" value="1"/>
</dbReference>
<dbReference type="Pfam" id="PF03531">
    <property type="entry name" value="SSrecog"/>
    <property type="match status" value="1"/>
</dbReference>
<evidence type="ECO:0000256" key="2">
    <source>
        <dbReference type="ARBA" id="ARBA00022454"/>
    </source>
</evidence>
<dbReference type="GO" id="GO:0006281">
    <property type="term" value="P:DNA repair"/>
    <property type="evidence" value="ECO:0007669"/>
    <property type="project" value="UniProtKB-KW"/>
</dbReference>
<dbReference type="AlphaFoldDB" id="A0A267GH94"/>
<dbReference type="FunFam" id="2.30.29.30:FF:000119">
    <property type="entry name" value="FACT complex subunit SSRP1"/>
    <property type="match status" value="1"/>
</dbReference>
<keyword evidence="3 9" id="KW-0235">DNA replication</keyword>
<dbReference type="InterPro" id="IPR035417">
    <property type="entry name" value="SSRP1/POB3_N"/>
</dbReference>
<dbReference type="CDD" id="cd13231">
    <property type="entry name" value="PH2_SSRP1-like"/>
    <property type="match status" value="1"/>
</dbReference>
<evidence type="ECO:0000256" key="4">
    <source>
        <dbReference type="ARBA" id="ARBA00022763"/>
    </source>
</evidence>
<dbReference type="PANTHER" id="PTHR45849:SF1">
    <property type="entry name" value="FACT COMPLEX SUBUNIT SSRP1"/>
    <property type="match status" value="1"/>
</dbReference>
<protein>
    <recommendedName>
        <fullName evidence="9">FACT complex subunit SSRP1</fullName>
    </recommendedName>
</protein>
<feature type="compositionally biased region" description="Basic residues" evidence="10">
    <location>
        <begin position="525"/>
        <end position="535"/>
    </location>
</feature>
<evidence type="ECO:0000256" key="1">
    <source>
        <dbReference type="ARBA" id="ARBA00010060"/>
    </source>
</evidence>
<evidence type="ECO:0000256" key="7">
    <source>
        <dbReference type="ARBA" id="ARBA00023204"/>
    </source>
</evidence>
<feature type="compositionally biased region" description="Acidic residues" evidence="10">
    <location>
        <begin position="447"/>
        <end position="457"/>
    </location>
</feature>
<dbReference type="InterPro" id="IPR048993">
    <property type="entry name" value="SSRP1-like_PH1"/>
</dbReference>
<keyword evidence="6 9" id="KW-0804">Transcription</keyword>
<keyword evidence="8 9" id="KW-0539">Nucleus</keyword>
<evidence type="ECO:0000256" key="8">
    <source>
        <dbReference type="ARBA" id="ARBA00023242"/>
    </source>
</evidence>
<dbReference type="Gene3D" id="2.30.29.30">
    <property type="entry name" value="Pleckstrin-homology domain (PH domain)/Phosphotyrosine-binding domain (PTB)"/>
    <property type="match status" value="2"/>
</dbReference>
<dbReference type="PANTHER" id="PTHR45849">
    <property type="entry name" value="FACT COMPLEX SUBUNIT SSRP1"/>
    <property type="match status" value="1"/>
</dbReference>
<dbReference type="InterPro" id="IPR024954">
    <property type="entry name" value="SSRP1_DD"/>
</dbReference>
<dbReference type="InterPro" id="IPR038167">
    <property type="entry name" value="SSRP1_sf"/>
</dbReference>
<dbReference type="FunFam" id="2.30.29.30:FF:000098">
    <property type="entry name" value="Fact complex subunit ssrp1"/>
    <property type="match status" value="1"/>
</dbReference>
<dbReference type="CDD" id="cd13230">
    <property type="entry name" value="PH1_SSRP1-like"/>
    <property type="match status" value="1"/>
</dbReference>
<gene>
    <name evidence="12" type="ORF">BOX15_Mlig018009g2</name>
</gene>
<comment type="subcellular location">
    <subcellularLocation>
        <location evidence="9">Nucleus</location>
    </subcellularLocation>
    <subcellularLocation>
        <location evidence="9">Chromosome</location>
    </subcellularLocation>
</comment>
<evidence type="ECO:0000313" key="12">
    <source>
        <dbReference type="EMBL" id="PAA84582.1"/>
    </source>
</evidence>
<dbReference type="Pfam" id="PF21103">
    <property type="entry name" value="PH1_SSRP1-like"/>
    <property type="match status" value="1"/>
</dbReference>
<keyword evidence="13" id="KW-1185">Reference proteome</keyword>
<evidence type="ECO:0000256" key="9">
    <source>
        <dbReference type="RuleBase" id="RU364013"/>
    </source>
</evidence>
<keyword evidence="4 9" id="KW-0227">DNA damage</keyword>
<evidence type="ECO:0000256" key="3">
    <source>
        <dbReference type="ARBA" id="ARBA00022705"/>
    </source>
</evidence>
<dbReference type="GO" id="GO:0003677">
    <property type="term" value="F:DNA binding"/>
    <property type="evidence" value="ECO:0007669"/>
    <property type="project" value="InterPro"/>
</dbReference>
<comment type="caution">
    <text evidence="12">The sequence shown here is derived from an EMBL/GenBank/DDBJ whole genome shotgun (WGS) entry which is preliminary data.</text>
</comment>
<dbReference type="EMBL" id="NIVC01000366">
    <property type="protein sequence ID" value="PAA84582.1"/>
    <property type="molecule type" value="Genomic_DNA"/>
</dbReference>
<comment type="function">
    <text evidence="9">Component of the FACT complex, a general chromatin factor that acts to reorganize nucleosomes. The FACT complex is involved in multiple processes that require DNA as a template such as mRNA elongation, DNA replication and DNA repair. During transcription elongation the FACT complex acts as a histone chaperone that both destabilizes and restores nucleosomal structure. It facilitates the passage of RNA polymerase II and transcription by promoting the dissociation of one histone H2A-H2B dimer from the nucleosome, then subsequently promotes the reestablishment of the nucleosome following the passage of RNA polymerase II.</text>
</comment>
<dbReference type="GO" id="GO:0031491">
    <property type="term" value="F:nucleosome binding"/>
    <property type="evidence" value="ECO:0007669"/>
    <property type="project" value="TreeGrafter"/>
</dbReference>
<dbReference type="InterPro" id="IPR050454">
    <property type="entry name" value="RTT106/SSRP1_HistChap/FACT"/>
</dbReference>
<comment type="similarity">
    <text evidence="1 9">Belongs to the SSRP1 family.</text>
</comment>
<proteinExistence type="inferred from homology"/>
<dbReference type="GO" id="GO:0035101">
    <property type="term" value="C:FACT complex"/>
    <property type="evidence" value="ECO:0007669"/>
    <property type="project" value="TreeGrafter"/>
</dbReference>
<feature type="compositionally biased region" description="Basic and acidic residues" evidence="10">
    <location>
        <begin position="458"/>
        <end position="471"/>
    </location>
</feature>
<dbReference type="SUPFAM" id="SSF50729">
    <property type="entry name" value="PH domain-like"/>
    <property type="match status" value="1"/>
</dbReference>
<evidence type="ECO:0000313" key="13">
    <source>
        <dbReference type="Proteomes" id="UP000215902"/>
    </source>
</evidence>
<keyword evidence="2 9" id="KW-0158">Chromosome</keyword>
<feature type="region of interest" description="Disordered" evidence="10">
    <location>
        <begin position="432"/>
        <end position="535"/>
    </location>
</feature>
<feature type="compositionally biased region" description="Low complexity" evidence="10">
    <location>
        <begin position="514"/>
        <end position="524"/>
    </location>
</feature>
<dbReference type="STRING" id="282301.A0A267GH94"/>
<evidence type="ECO:0000259" key="11">
    <source>
        <dbReference type="SMART" id="SM01287"/>
    </source>
</evidence>
<dbReference type="SMART" id="SM01287">
    <property type="entry name" value="Rtt106"/>
    <property type="match status" value="1"/>
</dbReference>
<dbReference type="FunFam" id="2.30.29.150:FF:000001">
    <property type="entry name" value="Fact complex subunit ssrp1"/>
    <property type="match status" value="1"/>
</dbReference>
<dbReference type="GO" id="GO:0042393">
    <property type="term" value="F:histone binding"/>
    <property type="evidence" value="ECO:0007669"/>
    <property type="project" value="TreeGrafter"/>
</dbReference>
<evidence type="ECO:0000256" key="10">
    <source>
        <dbReference type="SAM" id="MobiDB-lite"/>
    </source>
</evidence>
<dbReference type="PRINTS" id="PR00887">
    <property type="entry name" value="SSRCOGNITION"/>
</dbReference>
<dbReference type="InterPro" id="IPR013719">
    <property type="entry name" value="RTT106/SPT16-like_middle_dom"/>
</dbReference>
<dbReference type="Pfam" id="PF17292">
    <property type="entry name" value="POB3_N"/>
    <property type="match status" value="1"/>
</dbReference>
<feature type="domain" description="Histone chaperone RTT106/FACT complex subunit SPT16-like middle" evidence="11">
    <location>
        <begin position="344"/>
        <end position="434"/>
    </location>
</feature>
<dbReference type="InterPro" id="IPR000969">
    <property type="entry name" value="SSRP1/POB3"/>
</dbReference>
<dbReference type="OrthoDB" id="498543at2759"/>
<dbReference type="GO" id="GO:0006260">
    <property type="term" value="P:DNA replication"/>
    <property type="evidence" value="ECO:0007669"/>
    <property type="project" value="UniProtKB-KW"/>
</dbReference>
<accession>A0A267GH94</accession>
<dbReference type="Pfam" id="PF08512">
    <property type="entry name" value="Rttp106-like_middle"/>
    <property type="match status" value="1"/>
</dbReference>
<dbReference type="InterPro" id="IPR011993">
    <property type="entry name" value="PH-like_dom_sf"/>
</dbReference>